<evidence type="ECO:0000256" key="2">
    <source>
        <dbReference type="SAM" id="Phobius"/>
    </source>
</evidence>
<keyword evidence="4" id="KW-1185">Reference proteome</keyword>
<feature type="transmembrane region" description="Helical" evidence="2">
    <location>
        <begin position="18"/>
        <end position="38"/>
    </location>
</feature>
<proteinExistence type="predicted"/>
<gene>
    <name evidence="3" type="ORF">TGAM01_v205910</name>
</gene>
<keyword evidence="2" id="KW-1133">Transmembrane helix</keyword>
<dbReference type="AlphaFoldDB" id="A0A2P4ZLQ8"/>
<name>A0A2P4ZLQ8_9HYPO</name>
<evidence type="ECO:0000256" key="1">
    <source>
        <dbReference type="SAM" id="MobiDB-lite"/>
    </source>
</evidence>
<keyword evidence="2" id="KW-0812">Transmembrane</keyword>
<protein>
    <submittedName>
        <fullName evidence="3">Uncharacterized protein</fullName>
    </submittedName>
</protein>
<organism evidence="3 4">
    <name type="scientific">Trichoderma gamsii</name>
    <dbReference type="NCBI Taxonomy" id="398673"/>
    <lineage>
        <taxon>Eukaryota</taxon>
        <taxon>Fungi</taxon>
        <taxon>Dikarya</taxon>
        <taxon>Ascomycota</taxon>
        <taxon>Pezizomycotina</taxon>
        <taxon>Sordariomycetes</taxon>
        <taxon>Hypocreomycetidae</taxon>
        <taxon>Hypocreales</taxon>
        <taxon>Hypocreaceae</taxon>
        <taxon>Trichoderma</taxon>
    </lineage>
</organism>
<evidence type="ECO:0000313" key="3">
    <source>
        <dbReference type="EMBL" id="PON25224.1"/>
    </source>
</evidence>
<sequence>MQVVVPNIGTNSSSSNLLVAHLLMLVALITSSLILANLPRSPLRPVLVHPGLVLEYNESAADVVVPPLQSRPSTLSEAGQPAAQHKAQYDANGHADEESSQDLLPAVAALSNVCESVTLAGGRWRRR</sequence>
<reference evidence="3 4" key="1">
    <citation type="journal article" date="2016" name="Genome Announc.">
        <title>Draft Whole-Genome Sequence of Trichoderma gamsii T6085, a Promising Biocontrol Agent of Fusarium Head Blight on Wheat.</title>
        <authorList>
            <person name="Baroncelli R."/>
            <person name="Zapparata A."/>
            <person name="Piaggeschi G."/>
            <person name="Sarrocco S."/>
            <person name="Vannacci G."/>
        </authorList>
    </citation>
    <scope>NUCLEOTIDE SEQUENCE [LARGE SCALE GENOMIC DNA]</scope>
    <source>
        <strain evidence="3 4">T6085</strain>
    </source>
</reference>
<dbReference type="GeneID" id="29983080"/>
<feature type="region of interest" description="Disordered" evidence="1">
    <location>
        <begin position="69"/>
        <end position="101"/>
    </location>
</feature>
<dbReference type="RefSeq" id="XP_018663763.1">
    <property type="nucleotide sequence ID" value="XM_018802997.1"/>
</dbReference>
<dbReference type="Proteomes" id="UP000054821">
    <property type="component" value="Unassembled WGS sequence"/>
</dbReference>
<accession>A0A2P4ZLQ8</accession>
<dbReference type="EMBL" id="JPDN02000019">
    <property type="protein sequence ID" value="PON25224.1"/>
    <property type="molecule type" value="Genomic_DNA"/>
</dbReference>
<evidence type="ECO:0000313" key="4">
    <source>
        <dbReference type="Proteomes" id="UP000054821"/>
    </source>
</evidence>
<comment type="caution">
    <text evidence="3">The sequence shown here is derived from an EMBL/GenBank/DDBJ whole genome shotgun (WGS) entry which is preliminary data.</text>
</comment>
<keyword evidence="2" id="KW-0472">Membrane</keyword>